<evidence type="ECO:0000313" key="3">
    <source>
        <dbReference type="Proteomes" id="UP000001973"/>
    </source>
</evidence>
<proteinExistence type="predicted"/>
<organism evidence="2 3">
    <name type="scientific">Streptomyces coelicolor (strain ATCC BAA-471 / A3(2) / M145)</name>
    <dbReference type="NCBI Taxonomy" id="100226"/>
    <lineage>
        <taxon>Bacteria</taxon>
        <taxon>Bacillati</taxon>
        <taxon>Actinomycetota</taxon>
        <taxon>Actinomycetes</taxon>
        <taxon>Kitasatosporales</taxon>
        <taxon>Streptomycetaceae</taxon>
        <taxon>Streptomyces</taxon>
        <taxon>Streptomyces albidoflavus group</taxon>
    </lineage>
</organism>
<reference evidence="2 3" key="1">
    <citation type="journal article" date="1996" name="Mol. Microbiol.">
        <title>A set of ordered cosmids and a detailed genetic and physical map for the 8 Mb Streptomyces coelicolor A3(2) chromosome.</title>
        <authorList>
            <person name="Redenbach M."/>
            <person name="Kieser H.M."/>
            <person name="Denapaite D."/>
            <person name="Eichner A."/>
            <person name="Cullum J."/>
            <person name="Kinashi H."/>
            <person name="Hopwood D.A."/>
        </authorList>
    </citation>
    <scope>NUCLEOTIDE SEQUENCE [LARGE SCALE GENOMIC DNA]</scope>
    <source>
        <strain evidence="3">ATCC BAA-471 / A3(2) / M145</strain>
    </source>
</reference>
<dbReference type="HOGENOM" id="CLU_2060028_0_0_11"/>
<dbReference type="KEGG" id="sco:SCO3584"/>
<feature type="compositionally biased region" description="Pro residues" evidence="1">
    <location>
        <begin position="108"/>
        <end position="119"/>
    </location>
</feature>
<keyword evidence="3" id="KW-1185">Reference proteome</keyword>
<gene>
    <name evidence="2" type="ordered locus">SCO3584</name>
    <name evidence="2" type="ORF">SCH66.05c</name>
</gene>
<name>Q9X937_STRCO</name>
<sequence length="119" mass="13274">MPRRFGVHEHLHRSAGVLEALAVGRWGSVEQHHHVEVRRRRAAACRDAAAQERGARFKALFLYDGACGIQRIPGPTISTGPAVRTRFHRPTCRGEGEWEASQPRAECPLPPEPLRGPTR</sequence>
<feature type="region of interest" description="Disordered" evidence="1">
    <location>
        <begin position="94"/>
        <end position="119"/>
    </location>
</feature>
<evidence type="ECO:0000256" key="1">
    <source>
        <dbReference type="SAM" id="MobiDB-lite"/>
    </source>
</evidence>
<dbReference type="EMBL" id="AL939117">
    <property type="protein sequence ID" value="CAB41732.1"/>
    <property type="molecule type" value="Genomic_DNA"/>
</dbReference>
<dbReference type="PIR" id="T36693">
    <property type="entry name" value="T36693"/>
</dbReference>
<dbReference type="Proteomes" id="UP000001973">
    <property type="component" value="Chromosome"/>
</dbReference>
<evidence type="ECO:0000313" key="2">
    <source>
        <dbReference type="EMBL" id="CAB41732.1"/>
    </source>
</evidence>
<protein>
    <submittedName>
        <fullName evidence="2">Uncharacterized protein</fullName>
    </submittedName>
</protein>
<dbReference type="EMBL" id="AL645882">
    <property type="protein sequence ID" value="CAB41732.1"/>
    <property type="molecule type" value="Genomic_DNA"/>
</dbReference>
<reference evidence="2 3" key="2">
    <citation type="journal article" date="2002" name="Nature">
        <title>Complete genome sequence of the model actinomycete Streptomyces coelicolor A3(2).</title>
        <authorList>
            <person name="Bentley S.D."/>
            <person name="Chater K.F."/>
            <person name="Cerdeno-Tarraga A.M."/>
            <person name="Challis G.L."/>
            <person name="Thomson N.R."/>
            <person name="James K.D."/>
            <person name="Harris D.E."/>
            <person name="Quail M.A."/>
            <person name="Kieser H."/>
            <person name="Harper D."/>
            <person name="Bateman A."/>
            <person name="Brown S."/>
            <person name="Chandra G."/>
            <person name="Chen C.W."/>
            <person name="Collins M."/>
            <person name="Cronin A."/>
            <person name="Fraser A."/>
            <person name="Goble A."/>
            <person name="Hidalgo J."/>
            <person name="Hornsby T."/>
            <person name="Howarth S."/>
            <person name="Huang C.H."/>
            <person name="Kieser T."/>
            <person name="Larke L."/>
            <person name="Murphy L."/>
            <person name="Oliver K."/>
            <person name="O'Neil S."/>
            <person name="Rabbinowitsch E."/>
            <person name="Rajandream M.A."/>
            <person name="Rutherford K."/>
            <person name="Rutter S."/>
            <person name="Seeger K."/>
            <person name="Saunders D."/>
            <person name="Sharp S."/>
            <person name="Squares R."/>
            <person name="Squares S."/>
            <person name="Taylor K."/>
            <person name="Warren T."/>
            <person name="Wietzorrek A."/>
            <person name="Woodward J."/>
            <person name="Barrell B.G."/>
            <person name="Parkhill J."/>
            <person name="Hopwood D.A."/>
        </authorList>
    </citation>
    <scope>NUCLEOTIDE SEQUENCE [LARGE SCALE GENOMIC DNA]</scope>
    <source>
        <strain evidence="3">ATCC BAA-471 / A3(2) / M145</strain>
    </source>
</reference>
<dbReference type="PaxDb" id="100226-SCO3584"/>
<accession>Q9X937</accession>
<dbReference type="AlphaFoldDB" id="Q9X937"/>
<dbReference type="InParanoid" id="Q9X937"/>